<dbReference type="Proteomes" id="UP001595909">
    <property type="component" value="Unassembled WGS sequence"/>
</dbReference>
<organism evidence="2 3">
    <name type="scientific">Actinomycetospora chibensis</name>
    <dbReference type="NCBI Taxonomy" id="663606"/>
    <lineage>
        <taxon>Bacteria</taxon>
        <taxon>Bacillati</taxon>
        <taxon>Actinomycetota</taxon>
        <taxon>Actinomycetes</taxon>
        <taxon>Pseudonocardiales</taxon>
        <taxon>Pseudonocardiaceae</taxon>
        <taxon>Actinomycetospora</taxon>
    </lineage>
</organism>
<comment type="caution">
    <text evidence="2">The sequence shown here is derived from an EMBL/GenBank/DDBJ whole genome shotgun (WGS) entry which is preliminary data.</text>
</comment>
<name>A0ABV9RC57_9PSEU</name>
<evidence type="ECO:0000313" key="2">
    <source>
        <dbReference type="EMBL" id="MFC4830977.1"/>
    </source>
</evidence>
<protein>
    <submittedName>
        <fullName evidence="2">Pyridoxamine 5'-phosphate oxidase family protein</fullName>
    </submittedName>
</protein>
<evidence type="ECO:0000259" key="1">
    <source>
        <dbReference type="Pfam" id="PF01243"/>
    </source>
</evidence>
<sequence length="162" mass="17412">MDAQEIADELGQRGAQELLVTPVAHLAYTVGDGTPRVIPVGFFWTGEQVVIASATSSPKVATLSARPDVAVTIDGDGTAGARALSIRGRASVEIVDGLVEEYVMAARRSMDAETADRFVEQCRKTYVHGMARIAITPSWVRFYDFGAGRLPRFLQELVEAAG</sequence>
<gene>
    <name evidence="2" type="ORF">ACFPEL_01030</name>
</gene>
<dbReference type="InterPro" id="IPR011576">
    <property type="entry name" value="Pyridox_Oxase_N"/>
</dbReference>
<dbReference type="Gene3D" id="2.30.110.10">
    <property type="entry name" value="Electron Transport, Fmn-binding Protein, Chain A"/>
    <property type="match status" value="1"/>
</dbReference>
<dbReference type="SUPFAM" id="SSF50475">
    <property type="entry name" value="FMN-binding split barrel"/>
    <property type="match status" value="1"/>
</dbReference>
<dbReference type="Pfam" id="PF01243">
    <property type="entry name" value="PNPOx_N"/>
    <property type="match status" value="1"/>
</dbReference>
<dbReference type="RefSeq" id="WP_274190272.1">
    <property type="nucleotide sequence ID" value="NZ_BAABHN010000002.1"/>
</dbReference>
<feature type="domain" description="Pyridoxamine 5'-phosphate oxidase N-terminal" evidence="1">
    <location>
        <begin position="29"/>
        <end position="142"/>
    </location>
</feature>
<dbReference type="InterPro" id="IPR012349">
    <property type="entry name" value="Split_barrel_FMN-bd"/>
</dbReference>
<keyword evidence="3" id="KW-1185">Reference proteome</keyword>
<accession>A0ABV9RC57</accession>
<evidence type="ECO:0000313" key="3">
    <source>
        <dbReference type="Proteomes" id="UP001595909"/>
    </source>
</evidence>
<proteinExistence type="predicted"/>
<dbReference type="EMBL" id="JBHSIM010000002">
    <property type="protein sequence ID" value="MFC4830977.1"/>
    <property type="molecule type" value="Genomic_DNA"/>
</dbReference>
<reference evidence="3" key="1">
    <citation type="journal article" date="2019" name="Int. J. Syst. Evol. Microbiol.">
        <title>The Global Catalogue of Microorganisms (GCM) 10K type strain sequencing project: providing services to taxonomists for standard genome sequencing and annotation.</title>
        <authorList>
            <consortium name="The Broad Institute Genomics Platform"/>
            <consortium name="The Broad Institute Genome Sequencing Center for Infectious Disease"/>
            <person name="Wu L."/>
            <person name="Ma J."/>
        </authorList>
    </citation>
    <scope>NUCLEOTIDE SEQUENCE [LARGE SCALE GENOMIC DNA]</scope>
    <source>
        <strain evidence="3">CCUG 50347</strain>
    </source>
</reference>